<dbReference type="FunFam" id="3.30.160.60:FF:001114">
    <property type="entry name" value="Zinc finger protein SNAI2"/>
    <property type="match status" value="1"/>
</dbReference>
<dbReference type="SMART" id="SM00355">
    <property type="entry name" value="ZnF_C2H2"/>
    <property type="match status" value="5"/>
</dbReference>
<gene>
    <name evidence="16" type="ORF">WN51_09879</name>
</gene>
<evidence type="ECO:0000313" key="17">
    <source>
        <dbReference type="Proteomes" id="UP000053105"/>
    </source>
</evidence>
<dbReference type="InterPro" id="IPR013087">
    <property type="entry name" value="Znf_C2H2_type"/>
</dbReference>
<organism evidence="16 17">
    <name type="scientific">Melipona quadrifasciata</name>
    <dbReference type="NCBI Taxonomy" id="166423"/>
    <lineage>
        <taxon>Eukaryota</taxon>
        <taxon>Metazoa</taxon>
        <taxon>Ecdysozoa</taxon>
        <taxon>Arthropoda</taxon>
        <taxon>Hexapoda</taxon>
        <taxon>Insecta</taxon>
        <taxon>Pterygota</taxon>
        <taxon>Neoptera</taxon>
        <taxon>Endopterygota</taxon>
        <taxon>Hymenoptera</taxon>
        <taxon>Apocrita</taxon>
        <taxon>Aculeata</taxon>
        <taxon>Apoidea</taxon>
        <taxon>Anthophila</taxon>
        <taxon>Apidae</taxon>
        <taxon>Melipona</taxon>
    </lineage>
</organism>
<keyword evidence="6 13" id="KW-0863">Zinc-finger</keyword>
<evidence type="ECO:0000256" key="13">
    <source>
        <dbReference type="PROSITE-ProRule" id="PRU00042"/>
    </source>
</evidence>
<evidence type="ECO:0000256" key="4">
    <source>
        <dbReference type="ARBA" id="ARBA00022723"/>
    </source>
</evidence>
<comment type="similarity">
    <text evidence="12">Belongs to the snail C2H2-type zinc-finger protein family.</text>
</comment>
<dbReference type="SUPFAM" id="SSF57667">
    <property type="entry name" value="beta-beta-alpha zinc fingers"/>
    <property type="match status" value="3"/>
</dbReference>
<dbReference type="Pfam" id="PF00096">
    <property type="entry name" value="zf-C2H2"/>
    <property type="match status" value="5"/>
</dbReference>
<dbReference type="GO" id="GO:0055059">
    <property type="term" value="P:asymmetric neuroblast division"/>
    <property type="evidence" value="ECO:0007669"/>
    <property type="project" value="UniProtKB-ARBA"/>
</dbReference>
<keyword evidence="4" id="KW-0479">Metal-binding</keyword>
<dbReference type="EMBL" id="KQ436245">
    <property type="protein sequence ID" value="KOX67304.1"/>
    <property type="molecule type" value="Genomic_DNA"/>
</dbReference>
<feature type="region of interest" description="Disordered" evidence="14">
    <location>
        <begin position="234"/>
        <end position="254"/>
    </location>
</feature>
<keyword evidence="17" id="KW-1185">Reference proteome</keyword>
<dbReference type="PROSITE" id="PS00028">
    <property type="entry name" value="ZINC_FINGER_C2H2_1"/>
    <property type="match status" value="4"/>
</dbReference>
<evidence type="ECO:0000256" key="9">
    <source>
        <dbReference type="ARBA" id="ARBA00023125"/>
    </source>
</evidence>
<evidence type="ECO:0000256" key="14">
    <source>
        <dbReference type="SAM" id="MobiDB-lite"/>
    </source>
</evidence>
<feature type="domain" description="C2H2-type" evidence="15">
    <location>
        <begin position="358"/>
        <end position="385"/>
    </location>
</feature>
<reference evidence="16 17" key="1">
    <citation type="submission" date="2015-07" db="EMBL/GenBank/DDBJ databases">
        <title>The genome of Melipona quadrifasciata.</title>
        <authorList>
            <person name="Pan H."/>
            <person name="Kapheim K."/>
        </authorList>
    </citation>
    <scope>NUCLEOTIDE SEQUENCE [LARGE SCALE GENOMIC DNA]</scope>
    <source>
        <strain evidence="16">0111107301</strain>
        <tissue evidence="16">Whole body</tissue>
    </source>
</reference>
<dbReference type="GO" id="GO:0045944">
    <property type="term" value="P:positive regulation of transcription by RNA polymerase II"/>
    <property type="evidence" value="ECO:0007669"/>
    <property type="project" value="UniProtKB-ARBA"/>
</dbReference>
<keyword evidence="2" id="KW-0217">Developmental protein</keyword>
<feature type="domain" description="C2H2-type" evidence="15">
    <location>
        <begin position="474"/>
        <end position="493"/>
    </location>
</feature>
<dbReference type="GO" id="GO:0005634">
    <property type="term" value="C:nucleus"/>
    <property type="evidence" value="ECO:0007669"/>
    <property type="project" value="UniProtKB-SubCell"/>
</dbReference>
<evidence type="ECO:0000256" key="11">
    <source>
        <dbReference type="ARBA" id="ARBA00023242"/>
    </source>
</evidence>
<keyword evidence="9" id="KW-0238">DNA-binding</keyword>
<dbReference type="GO" id="GO:0000981">
    <property type="term" value="F:DNA-binding transcription factor activity, RNA polymerase II-specific"/>
    <property type="evidence" value="ECO:0007669"/>
    <property type="project" value="TreeGrafter"/>
</dbReference>
<feature type="region of interest" description="Disordered" evidence="14">
    <location>
        <begin position="48"/>
        <end position="113"/>
    </location>
</feature>
<dbReference type="PANTHER" id="PTHR24388">
    <property type="entry name" value="ZINC FINGER PROTEIN"/>
    <property type="match status" value="1"/>
</dbReference>
<accession>A0A0N0BBA6</accession>
<feature type="domain" description="C2H2-type" evidence="15">
    <location>
        <begin position="418"/>
        <end position="445"/>
    </location>
</feature>
<dbReference type="OrthoDB" id="5428132at2759"/>
<keyword evidence="7" id="KW-0862">Zinc</keyword>
<evidence type="ECO:0000256" key="3">
    <source>
        <dbReference type="ARBA" id="ARBA00022491"/>
    </source>
</evidence>
<dbReference type="GO" id="GO:2000177">
    <property type="term" value="P:regulation of neural precursor cell proliferation"/>
    <property type="evidence" value="ECO:0007669"/>
    <property type="project" value="UniProtKB-ARBA"/>
</dbReference>
<feature type="domain" description="C2H2-type" evidence="15">
    <location>
        <begin position="392"/>
        <end position="415"/>
    </location>
</feature>
<evidence type="ECO:0000256" key="5">
    <source>
        <dbReference type="ARBA" id="ARBA00022737"/>
    </source>
</evidence>
<dbReference type="GO" id="GO:0000978">
    <property type="term" value="F:RNA polymerase II cis-regulatory region sequence-specific DNA binding"/>
    <property type="evidence" value="ECO:0007669"/>
    <property type="project" value="TreeGrafter"/>
</dbReference>
<sequence>MLVEEVPRSFVKKNNSYSHCPLKKRPVHVLLTEEVPEVIKEEIIDVVMDDEVPEPENLSTKPEDLSRTAERHQQHQEPEQRVVPRSPSPVANVLASSSSPLATRPASPTMHGHVHPIRLHHHHYPTKAITPPAGIAPIHPVAKKARVEVLQHDNSSSTAAVTATSAPLHFMASKAPLQPLNLNTPVEPLAHYATPAWARTTPLYPSHYLPYPATYHYHHTGAELYPSYPMPAYPHSSPEHHPSVSPPPHGAALTCPTIQRPIARSYSHWASPDHCGLSPTSSLGSGSLRSPPPVTPEDLSSPGSDSGRSSAGSTSAGSAIVNSKIEKIGGASSSSTASSLSSSSSTSSSSSSSTSPRYQCPDCGKSYSTYSGLSKHQQFHCAAAEGQAKKSFSCKYCEKVYVSLGALKMHIRTHTLPCKCHLCGKAFSRPWLLQGHIRTHTGEKPFSCQHCNRAFADRSNLRAHLQTHSDVKKYSCTSCSKTFSRMSLLTKHQEGGCPDDLDDIAIEIINSFEKYAGLLWTEVEDGNNSTLTRRRWKEKVEIDLEVCSIEAKTELYLFALFLGHHGGPAGINAALPTALMGLSLNRVKMVYWQPVDVITWSSTIREVPLLLDAKDLDRRLYIYIQLSESGLDEKLLQAYE</sequence>
<evidence type="ECO:0000256" key="8">
    <source>
        <dbReference type="ARBA" id="ARBA00023015"/>
    </source>
</evidence>
<dbReference type="STRING" id="166423.A0A0N0BBA6"/>
<protein>
    <submittedName>
        <fullName evidence="16">Protein snail like protein Sna</fullName>
    </submittedName>
</protein>
<dbReference type="AlphaFoldDB" id="A0A0N0BBA6"/>
<keyword evidence="3" id="KW-0678">Repressor</keyword>
<dbReference type="FunFam" id="3.30.160.60:FF:000085">
    <property type="entry name" value="Snail zinc finger protein"/>
    <property type="match status" value="1"/>
</dbReference>
<evidence type="ECO:0000313" key="16">
    <source>
        <dbReference type="EMBL" id="KOX67304.1"/>
    </source>
</evidence>
<keyword evidence="5" id="KW-0677">Repeat</keyword>
<evidence type="ECO:0000256" key="7">
    <source>
        <dbReference type="ARBA" id="ARBA00022833"/>
    </source>
</evidence>
<evidence type="ECO:0000256" key="12">
    <source>
        <dbReference type="ARBA" id="ARBA00037948"/>
    </source>
</evidence>
<dbReference type="GO" id="GO:0007417">
    <property type="term" value="P:central nervous system development"/>
    <property type="evidence" value="ECO:0007669"/>
    <property type="project" value="UniProtKB-ARBA"/>
</dbReference>
<dbReference type="Gene3D" id="3.30.160.60">
    <property type="entry name" value="Classic Zinc Finger"/>
    <property type="match status" value="4"/>
</dbReference>
<comment type="subcellular location">
    <subcellularLocation>
        <location evidence="1">Nucleus</location>
    </subcellularLocation>
</comment>
<dbReference type="PROSITE" id="PS50157">
    <property type="entry name" value="ZINC_FINGER_C2H2_2"/>
    <property type="match status" value="5"/>
</dbReference>
<feature type="compositionally biased region" description="Low complexity" evidence="14">
    <location>
        <begin position="300"/>
        <end position="319"/>
    </location>
</feature>
<dbReference type="InterPro" id="IPR050527">
    <property type="entry name" value="Snail/Krueppel_Znf"/>
</dbReference>
<feature type="compositionally biased region" description="Basic and acidic residues" evidence="14">
    <location>
        <begin position="61"/>
        <end position="82"/>
    </location>
</feature>
<keyword evidence="8" id="KW-0805">Transcription regulation</keyword>
<dbReference type="FunFam" id="3.30.160.60:FF:000942">
    <property type="entry name" value="Snail zinc finger protein"/>
    <property type="match status" value="1"/>
</dbReference>
<evidence type="ECO:0000256" key="2">
    <source>
        <dbReference type="ARBA" id="ARBA00022473"/>
    </source>
</evidence>
<feature type="compositionally biased region" description="Low complexity" evidence="14">
    <location>
        <begin position="277"/>
        <end position="289"/>
    </location>
</feature>
<feature type="compositionally biased region" description="Low complexity" evidence="14">
    <location>
        <begin position="332"/>
        <end position="355"/>
    </location>
</feature>
<dbReference type="Proteomes" id="UP000053105">
    <property type="component" value="Unassembled WGS sequence"/>
</dbReference>
<dbReference type="GO" id="GO:0008270">
    <property type="term" value="F:zinc ion binding"/>
    <property type="evidence" value="ECO:0007669"/>
    <property type="project" value="UniProtKB-KW"/>
</dbReference>
<dbReference type="PANTHER" id="PTHR24388:SF54">
    <property type="entry name" value="PROTEIN ESCARGOT"/>
    <property type="match status" value="1"/>
</dbReference>
<keyword evidence="11" id="KW-0539">Nucleus</keyword>
<proteinExistence type="inferred from homology"/>
<evidence type="ECO:0000256" key="10">
    <source>
        <dbReference type="ARBA" id="ARBA00023163"/>
    </source>
</evidence>
<feature type="region of interest" description="Disordered" evidence="14">
    <location>
        <begin position="277"/>
        <end position="359"/>
    </location>
</feature>
<evidence type="ECO:0000256" key="1">
    <source>
        <dbReference type="ARBA" id="ARBA00004123"/>
    </source>
</evidence>
<dbReference type="GO" id="GO:0060562">
    <property type="term" value="P:epithelial tube morphogenesis"/>
    <property type="evidence" value="ECO:0007669"/>
    <property type="project" value="UniProtKB-ARBA"/>
</dbReference>
<evidence type="ECO:0000259" key="15">
    <source>
        <dbReference type="PROSITE" id="PS50157"/>
    </source>
</evidence>
<evidence type="ECO:0000256" key="6">
    <source>
        <dbReference type="ARBA" id="ARBA00022771"/>
    </source>
</evidence>
<name>A0A0N0BBA6_9HYME</name>
<dbReference type="InterPro" id="IPR036236">
    <property type="entry name" value="Znf_C2H2_sf"/>
</dbReference>
<feature type="domain" description="C2H2-type" evidence="15">
    <location>
        <begin position="446"/>
        <end position="473"/>
    </location>
</feature>
<dbReference type="FunFam" id="3.30.160.60:FF:000207">
    <property type="entry name" value="zinc finger protein SNAI2"/>
    <property type="match status" value="1"/>
</dbReference>
<keyword evidence="10" id="KW-0804">Transcription</keyword>